<comment type="caution">
    <text evidence="9">The sequence shown here is derived from an EMBL/GenBank/DDBJ whole genome shotgun (WGS) entry which is preliminary data.</text>
</comment>
<dbReference type="GO" id="GO:0005886">
    <property type="term" value="C:plasma membrane"/>
    <property type="evidence" value="ECO:0007669"/>
    <property type="project" value="UniProtKB-SubCell"/>
</dbReference>
<keyword evidence="4 7" id="KW-1133">Transmembrane helix</keyword>
<dbReference type="InterPro" id="IPR052027">
    <property type="entry name" value="PspC"/>
</dbReference>
<evidence type="ECO:0000256" key="7">
    <source>
        <dbReference type="SAM" id="Phobius"/>
    </source>
</evidence>
<proteinExistence type="predicted"/>
<evidence type="ECO:0000259" key="8">
    <source>
        <dbReference type="Pfam" id="PF04024"/>
    </source>
</evidence>
<evidence type="ECO:0000313" key="10">
    <source>
        <dbReference type="Proteomes" id="UP001155240"/>
    </source>
</evidence>
<protein>
    <submittedName>
        <fullName evidence="9">PspC domain-containing protein</fullName>
    </submittedName>
</protein>
<evidence type="ECO:0000256" key="3">
    <source>
        <dbReference type="ARBA" id="ARBA00022692"/>
    </source>
</evidence>
<keyword evidence="5 7" id="KW-0472">Membrane</keyword>
<accession>A0A9X2E1V7</accession>
<dbReference type="Pfam" id="PF04024">
    <property type="entry name" value="PspC"/>
    <property type="match status" value="1"/>
</dbReference>
<reference evidence="9" key="1">
    <citation type="submission" date="2022-06" db="EMBL/GenBank/DDBJ databases">
        <title>Whole genome shotgun sequencing (WGS) of Rathayibacter sp. ZW T2_19, isolated from stored onions (Allium cepa).</title>
        <authorList>
            <person name="Stoll D.A."/>
            <person name="Huch M."/>
        </authorList>
    </citation>
    <scope>NUCLEOTIDE SEQUENCE</scope>
    <source>
        <strain evidence="9">ZW T2_19</strain>
    </source>
</reference>
<dbReference type="RefSeq" id="WP_251947535.1">
    <property type="nucleotide sequence ID" value="NZ_JAMRYM010000095.1"/>
</dbReference>
<dbReference type="PANTHER" id="PTHR33885">
    <property type="entry name" value="PHAGE SHOCK PROTEIN C"/>
    <property type="match status" value="1"/>
</dbReference>
<comment type="subcellular location">
    <subcellularLocation>
        <location evidence="1">Cell membrane</location>
        <topology evidence="1">Single-pass membrane protein</topology>
    </subcellularLocation>
</comment>
<keyword evidence="10" id="KW-1185">Reference proteome</keyword>
<organism evidence="9 10">
    <name type="scientific">Rathayibacter rubneri</name>
    <dbReference type="NCBI Taxonomy" id="2950106"/>
    <lineage>
        <taxon>Bacteria</taxon>
        <taxon>Bacillati</taxon>
        <taxon>Actinomycetota</taxon>
        <taxon>Actinomycetes</taxon>
        <taxon>Micrococcales</taxon>
        <taxon>Microbacteriaceae</taxon>
        <taxon>Rathayibacter</taxon>
    </lineage>
</organism>
<feature type="compositionally biased region" description="Low complexity" evidence="6">
    <location>
        <begin position="518"/>
        <end position="530"/>
    </location>
</feature>
<feature type="region of interest" description="Disordered" evidence="6">
    <location>
        <begin position="1"/>
        <end position="49"/>
    </location>
</feature>
<evidence type="ECO:0000256" key="1">
    <source>
        <dbReference type="ARBA" id="ARBA00004162"/>
    </source>
</evidence>
<dbReference type="InterPro" id="IPR007168">
    <property type="entry name" value="Phageshock_PspC_N"/>
</dbReference>
<keyword evidence="2" id="KW-1003">Cell membrane</keyword>
<feature type="compositionally biased region" description="Pro residues" evidence="6">
    <location>
        <begin position="1"/>
        <end position="10"/>
    </location>
</feature>
<feature type="transmembrane region" description="Helical" evidence="7">
    <location>
        <begin position="176"/>
        <end position="193"/>
    </location>
</feature>
<feature type="compositionally biased region" description="Low complexity" evidence="6">
    <location>
        <begin position="37"/>
        <end position="49"/>
    </location>
</feature>
<name>A0A9X2E1V7_9MICO</name>
<evidence type="ECO:0000256" key="6">
    <source>
        <dbReference type="SAM" id="MobiDB-lite"/>
    </source>
</evidence>
<evidence type="ECO:0000313" key="9">
    <source>
        <dbReference type="EMBL" id="MCM6763938.1"/>
    </source>
</evidence>
<feature type="compositionally biased region" description="Basic and acidic residues" evidence="6">
    <location>
        <begin position="203"/>
        <end position="216"/>
    </location>
</feature>
<dbReference type="PANTHER" id="PTHR33885:SF3">
    <property type="entry name" value="PHAGE SHOCK PROTEIN C"/>
    <property type="match status" value="1"/>
</dbReference>
<feature type="transmembrane region" description="Helical" evidence="7">
    <location>
        <begin position="326"/>
        <end position="346"/>
    </location>
</feature>
<keyword evidence="3 7" id="KW-0812">Transmembrane</keyword>
<dbReference type="AlphaFoldDB" id="A0A9X2E1V7"/>
<feature type="region of interest" description="Disordered" evidence="6">
    <location>
        <begin position="201"/>
        <end position="232"/>
    </location>
</feature>
<evidence type="ECO:0000256" key="2">
    <source>
        <dbReference type="ARBA" id="ARBA00022475"/>
    </source>
</evidence>
<feature type="transmembrane region" description="Helical" evidence="7">
    <location>
        <begin position="89"/>
        <end position="116"/>
    </location>
</feature>
<feature type="domain" description="Phage shock protein PspC N-terminal" evidence="8">
    <location>
        <begin position="68"/>
        <end position="119"/>
    </location>
</feature>
<feature type="region of interest" description="Disordered" evidence="6">
    <location>
        <begin position="497"/>
        <end position="539"/>
    </location>
</feature>
<feature type="transmembrane region" description="Helical" evidence="7">
    <location>
        <begin position="136"/>
        <end position="156"/>
    </location>
</feature>
<sequence>MTAASTPPPIGGADGPGGDDSARTTTAPGTEEQEPSGTAPDPAAAGDGTEPCTDNRFLLWLRGLGLTRRPGWIGGVCAGISERLGIDPLIVRGIFAVVAVLGGPALLFYAAAWLLLPDEDDVLPIERLLRGRIDRVHAGIGAMVLASMLPVAQGFWSLGGAYTGASPWSPAAGRTIWTLVVIGLVVALVVWVARNSGRSARGAAREEAPATTDDRPGSVPLFPPPRPTDVRPEAPEDVAAWRARQDAWKTEREAFRAQQSASARETARQRAEAARARSRAVAAVRDERRRVRRAQNPRLRASVTLVVLGAAAVIGAIVSLTATGTTAVATGFAAAALVLAAAIVLAGLVRRRAALLVTASALALATALIAAMLPPDREILPLSGTYGLSNQRSGDYAMLSGLLDVTVVPGAGEDGAVIDVWQGAGEVSVWPLAGTTVRVEAVSASGQLRIVSADGRNATAPEDVAIVDGRSRWTQTFGDPTAEPVVVRIEQGAGTITVHDQTTVAEPTGESSADESTTDGSTTGTGDAGTPQTTTEDPR</sequence>
<evidence type="ECO:0000256" key="4">
    <source>
        <dbReference type="ARBA" id="ARBA00022989"/>
    </source>
</evidence>
<feature type="transmembrane region" description="Helical" evidence="7">
    <location>
        <begin position="353"/>
        <end position="373"/>
    </location>
</feature>
<evidence type="ECO:0000256" key="5">
    <source>
        <dbReference type="ARBA" id="ARBA00023136"/>
    </source>
</evidence>
<feature type="transmembrane region" description="Helical" evidence="7">
    <location>
        <begin position="299"/>
        <end position="320"/>
    </location>
</feature>
<dbReference type="Proteomes" id="UP001155240">
    <property type="component" value="Unassembled WGS sequence"/>
</dbReference>
<dbReference type="EMBL" id="JAMRYM010000095">
    <property type="protein sequence ID" value="MCM6763938.1"/>
    <property type="molecule type" value="Genomic_DNA"/>
</dbReference>
<gene>
    <name evidence="9" type="ORF">NB037_16095</name>
</gene>